<dbReference type="Pfam" id="PF01978">
    <property type="entry name" value="TrmB"/>
    <property type="match status" value="1"/>
</dbReference>
<gene>
    <name evidence="2" type="ORF">UU35_C0003G0011</name>
</gene>
<protein>
    <submittedName>
        <fullName evidence="2">Transcriptional regulator, TrmB</fullName>
    </submittedName>
</protein>
<dbReference type="Gene3D" id="1.10.10.10">
    <property type="entry name" value="Winged helix-like DNA-binding domain superfamily/Winged helix DNA-binding domain"/>
    <property type="match status" value="1"/>
</dbReference>
<dbReference type="InterPro" id="IPR002831">
    <property type="entry name" value="Tscrpt_reg_TrmB_N"/>
</dbReference>
<dbReference type="EMBL" id="LCAH01000003">
    <property type="protein sequence ID" value="KKR87385.1"/>
    <property type="molecule type" value="Genomic_DNA"/>
</dbReference>
<dbReference type="InterPro" id="IPR011991">
    <property type="entry name" value="ArsR-like_HTH"/>
</dbReference>
<sequence length="273" mass="31950">MFDNYYEINRMLKDPPWTSLEKKEVQEVLNHFGLRDSDQDVYLALLSLGETTLSPLAAKTSLPLTTVQSILKRLVERGIVRATKHKSRHVYEADEPSVLRRILETQIEEIGAIVPFLQRLKTTSTEPPKVRVYYRDRISDVLHDALKCKSKLVYEVVSAKEFQEVLGEKFHFTRRRMKAGVRLKSLRVEMEEIKKYSQTTHVRELREAKFLPRECTFQSSLLFWDDTVAFFTTKGEGIALVIESKTLREMIFQIFDLLWSVSRRMETAMNENK</sequence>
<dbReference type="CDD" id="cd00090">
    <property type="entry name" value="HTH_ARSR"/>
    <property type="match status" value="1"/>
</dbReference>
<dbReference type="InterPro" id="IPR036390">
    <property type="entry name" value="WH_DNA-bd_sf"/>
</dbReference>
<dbReference type="PANTHER" id="PTHR34293">
    <property type="entry name" value="HTH-TYPE TRANSCRIPTIONAL REGULATOR TRMBL2"/>
    <property type="match status" value="1"/>
</dbReference>
<dbReference type="SUPFAM" id="SSF46785">
    <property type="entry name" value="Winged helix' DNA-binding domain"/>
    <property type="match status" value="1"/>
</dbReference>
<accession>A0A0G0WSD1</accession>
<dbReference type="Proteomes" id="UP000034616">
    <property type="component" value="Unassembled WGS sequence"/>
</dbReference>
<dbReference type="InterPro" id="IPR051797">
    <property type="entry name" value="TrmB-like"/>
</dbReference>
<dbReference type="InterPro" id="IPR036388">
    <property type="entry name" value="WH-like_DNA-bd_sf"/>
</dbReference>
<evidence type="ECO:0000313" key="2">
    <source>
        <dbReference type="EMBL" id="KKR87385.1"/>
    </source>
</evidence>
<feature type="domain" description="Transcription regulator TrmB N-terminal" evidence="1">
    <location>
        <begin position="29"/>
        <end position="96"/>
    </location>
</feature>
<reference evidence="2 3" key="1">
    <citation type="journal article" date="2015" name="Nature">
        <title>rRNA introns, odd ribosomes, and small enigmatic genomes across a large radiation of phyla.</title>
        <authorList>
            <person name="Brown C.T."/>
            <person name="Hug L.A."/>
            <person name="Thomas B.C."/>
            <person name="Sharon I."/>
            <person name="Castelle C.J."/>
            <person name="Singh A."/>
            <person name="Wilkins M.J."/>
            <person name="Williams K.H."/>
            <person name="Banfield J.F."/>
        </authorList>
    </citation>
    <scope>NUCLEOTIDE SEQUENCE [LARGE SCALE GENOMIC DNA]</scope>
</reference>
<comment type="caution">
    <text evidence="2">The sequence shown here is derived from an EMBL/GenBank/DDBJ whole genome shotgun (WGS) entry which is preliminary data.</text>
</comment>
<organism evidence="2 3">
    <name type="scientific">Candidatus Uhrbacteria bacterium GW2011_GWC2_41_11</name>
    <dbReference type="NCBI Taxonomy" id="1618985"/>
    <lineage>
        <taxon>Bacteria</taxon>
        <taxon>Candidatus Uhriibacteriota</taxon>
    </lineage>
</organism>
<proteinExistence type="predicted"/>
<evidence type="ECO:0000259" key="1">
    <source>
        <dbReference type="Pfam" id="PF01978"/>
    </source>
</evidence>
<dbReference type="AlphaFoldDB" id="A0A0G0WSD1"/>
<name>A0A0G0WSD1_9BACT</name>
<evidence type="ECO:0000313" key="3">
    <source>
        <dbReference type="Proteomes" id="UP000034616"/>
    </source>
</evidence>
<dbReference type="PANTHER" id="PTHR34293:SF1">
    <property type="entry name" value="HTH-TYPE TRANSCRIPTIONAL REGULATOR TRMBL2"/>
    <property type="match status" value="1"/>
</dbReference>